<dbReference type="EMBL" id="JAFLRD010000003">
    <property type="protein sequence ID" value="MBO0414731.1"/>
    <property type="molecule type" value="Genomic_DNA"/>
</dbReference>
<gene>
    <name evidence="1" type="ORF">J1C50_04340</name>
</gene>
<dbReference type="RefSeq" id="WP_200122393.1">
    <property type="nucleotide sequence ID" value="NZ_JAEILV010000003.1"/>
</dbReference>
<evidence type="ECO:0000313" key="1">
    <source>
        <dbReference type="EMBL" id="MBO0414731.1"/>
    </source>
</evidence>
<protein>
    <submittedName>
        <fullName evidence="1">Uncharacterized protein</fullName>
    </submittedName>
</protein>
<keyword evidence="2" id="KW-1185">Reference proteome</keyword>
<name>A0ABS3GI58_9NEIS</name>
<accession>A0ABS3GI58</accession>
<organism evidence="1 2">
    <name type="scientific">Chromobacterium haemolyticum</name>
    <dbReference type="NCBI Taxonomy" id="394935"/>
    <lineage>
        <taxon>Bacteria</taxon>
        <taxon>Pseudomonadati</taxon>
        <taxon>Pseudomonadota</taxon>
        <taxon>Betaproteobacteria</taxon>
        <taxon>Neisseriales</taxon>
        <taxon>Chromobacteriaceae</taxon>
        <taxon>Chromobacterium</taxon>
    </lineage>
</organism>
<proteinExistence type="predicted"/>
<reference evidence="1 2" key="1">
    <citation type="submission" date="2021-03" db="EMBL/GenBank/DDBJ databases">
        <title>First Case of infection caused by Chromobacterium haemolyticum derived from water in China.</title>
        <authorList>
            <person name="Chen J."/>
            <person name="Liu C."/>
        </authorList>
    </citation>
    <scope>NUCLEOTIDE SEQUENCE [LARGE SCALE GENOMIC DNA]</scope>
    <source>
        <strain evidence="1 2">WJ-5</strain>
    </source>
</reference>
<sequence length="128" mass="13279">MATITEQIKPQIPLQGEPGLSQESVLVGPVALAAGTLLGVDKLDDELAVPWLNAADPLPAFVIGVVRTPLAAAAAGVTQRAANIVAGNCLLALDTLPVLRDAKTSAPAHYRQAVRMLSARGARIVERN</sequence>
<dbReference type="Proteomes" id="UP000664349">
    <property type="component" value="Unassembled WGS sequence"/>
</dbReference>
<comment type="caution">
    <text evidence="1">The sequence shown here is derived from an EMBL/GenBank/DDBJ whole genome shotgun (WGS) entry which is preliminary data.</text>
</comment>
<evidence type="ECO:0000313" key="2">
    <source>
        <dbReference type="Proteomes" id="UP000664349"/>
    </source>
</evidence>